<protein>
    <submittedName>
        <fullName evidence="1">N-acetylmuramoyl-L-alanine amidase</fullName>
    </submittedName>
</protein>
<proteinExistence type="predicted"/>
<name>A0A1I1QPG4_9CLOT</name>
<reference evidence="1 2" key="1">
    <citation type="submission" date="2016-10" db="EMBL/GenBank/DDBJ databases">
        <authorList>
            <person name="de Groot N.N."/>
        </authorList>
    </citation>
    <scope>NUCLEOTIDE SEQUENCE [LARGE SCALE GENOMIC DNA]</scope>
    <source>
        <strain evidence="1 2">DSM 12992</strain>
    </source>
</reference>
<dbReference type="Proteomes" id="UP000199263">
    <property type="component" value="Unassembled WGS sequence"/>
</dbReference>
<evidence type="ECO:0000313" key="1">
    <source>
        <dbReference type="EMBL" id="SFD23892.1"/>
    </source>
</evidence>
<dbReference type="EMBL" id="FOMG01000026">
    <property type="protein sequence ID" value="SFD23892.1"/>
    <property type="molecule type" value="Genomic_DNA"/>
</dbReference>
<keyword evidence="2" id="KW-1185">Reference proteome</keyword>
<gene>
    <name evidence="1" type="ORF">SAMN05421842_12625</name>
</gene>
<sequence>MPALLIECAFCDSESNMNGYDCEKMAGAIFDGICKMFDIDNNIEEKLNEIRDENLIYVGQDFRIK</sequence>
<dbReference type="SUPFAM" id="SSF53187">
    <property type="entry name" value="Zn-dependent exopeptidases"/>
    <property type="match status" value="1"/>
</dbReference>
<organism evidence="1 2">
    <name type="scientific">Clostridium uliginosum</name>
    <dbReference type="NCBI Taxonomy" id="119641"/>
    <lineage>
        <taxon>Bacteria</taxon>
        <taxon>Bacillati</taxon>
        <taxon>Bacillota</taxon>
        <taxon>Clostridia</taxon>
        <taxon>Eubacteriales</taxon>
        <taxon>Clostridiaceae</taxon>
        <taxon>Clostridium</taxon>
    </lineage>
</organism>
<dbReference type="AlphaFoldDB" id="A0A1I1QPG4"/>
<accession>A0A1I1QPG4</accession>
<evidence type="ECO:0000313" key="2">
    <source>
        <dbReference type="Proteomes" id="UP000199263"/>
    </source>
</evidence>